<dbReference type="CDD" id="cd04280">
    <property type="entry name" value="ZnMc_astacin_like"/>
    <property type="match status" value="1"/>
</dbReference>
<dbReference type="Proteomes" id="UP000025227">
    <property type="component" value="Unplaced"/>
</dbReference>
<dbReference type="AlphaFoldDB" id="A0A7I4XWD2"/>
<dbReference type="EC" id="3.4.24.-" evidence="3"/>
<sequence>MSFAIISMLGHILALFAVVPVVWTRAKPEFIPNNPEKGDIEQLWNLPRNGTRAYNALLQSSFRKWYLTDENGKILIPAVVTGEFSRSERVTMQDAIWRIMNNTCIRFIKRTDHKDYVDITNERGQGCSAHVGRGKGRVRMQLESNERISCIKPRAVIHELLHICGLWHEHMRHDRDNYIEILYENIPEEIHHNFIKLSPSEATAYDLPYDYESVMHYRKNDGAMPSKISIRTKDPKYQDVIGYVEDASPIDYLKVCKIYGCKKCNGES</sequence>
<dbReference type="OMA" id="HICGLWH"/>
<dbReference type="GO" id="GO:0006508">
    <property type="term" value="P:proteolysis"/>
    <property type="evidence" value="ECO:0007669"/>
    <property type="project" value="UniProtKB-KW"/>
</dbReference>
<name>A0A7I4XWD2_HAECO</name>
<keyword evidence="2 3" id="KW-0482">Metalloprotease</keyword>
<keyword evidence="2 3" id="KW-0645">Protease</keyword>
<keyword evidence="1" id="KW-1015">Disulfide bond</keyword>
<dbReference type="InterPro" id="IPR006026">
    <property type="entry name" value="Peptidase_Metallo"/>
</dbReference>
<keyword evidence="2 3" id="KW-0378">Hydrolase</keyword>
<evidence type="ECO:0000259" key="4">
    <source>
        <dbReference type="PROSITE" id="PS51864"/>
    </source>
</evidence>
<dbReference type="GO" id="GO:0008270">
    <property type="term" value="F:zinc ion binding"/>
    <property type="evidence" value="ECO:0007669"/>
    <property type="project" value="UniProtKB-UniRule"/>
</dbReference>
<evidence type="ECO:0000256" key="2">
    <source>
        <dbReference type="PROSITE-ProRule" id="PRU01211"/>
    </source>
</evidence>
<feature type="chain" id="PRO_5029935120" description="Metalloendopeptidase" evidence="3">
    <location>
        <begin position="25"/>
        <end position="268"/>
    </location>
</feature>
<dbReference type="GO" id="GO:0004222">
    <property type="term" value="F:metalloendopeptidase activity"/>
    <property type="evidence" value="ECO:0007669"/>
    <property type="project" value="UniProtKB-UniRule"/>
</dbReference>
<comment type="caution">
    <text evidence="2">Lacks conserved residue(s) required for the propagation of feature annotation.</text>
</comment>
<comment type="cofactor">
    <cofactor evidence="2 3">
        <name>Zn(2+)</name>
        <dbReference type="ChEBI" id="CHEBI:29105"/>
    </cofactor>
    <text evidence="2 3">Binds 1 zinc ion per subunit.</text>
</comment>
<protein>
    <recommendedName>
        <fullName evidence="3">Metalloendopeptidase</fullName>
        <ecNumber evidence="3">3.4.24.-</ecNumber>
    </recommendedName>
</protein>
<evidence type="ECO:0000313" key="5">
    <source>
        <dbReference type="Proteomes" id="UP000025227"/>
    </source>
</evidence>
<keyword evidence="2 3" id="KW-0479">Metal-binding</keyword>
<evidence type="ECO:0000256" key="3">
    <source>
        <dbReference type="RuleBase" id="RU361183"/>
    </source>
</evidence>
<feature type="binding site" evidence="2">
    <location>
        <position position="162"/>
    </location>
    <ligand>
        <name>Zn(2+)</name>
        <dbReference type="ChEBI" id="CHEBI:29105"/>
        <note>catalytic</note>
    </ligand>
</feature>
<dbReference type="SUPFAM" id="SSF55486">
    <property type="entry name" value="Metalloproteases ('zincins'), catalytic domain"/>
    <property type="match status" value="1"/>
</dbReference>
<feature type="domain" description="Peptidase M12A" evidence="4">
    <location>
        <begin position="55"/>
        <end position="262"/>
    </location>
</feature>
<dbReference type="InterPro" id="IPR024079">
    <property type="entry name" value="MetalloPept_cat_dom_sf"/>
</dbReference>
<dbReference type="SMART" id="SM00235">
    <property type="entry name" value="ZnMc"/>
    <property type="match status" value="1"/>
</dbReference>
<feature type="active site" evidence="2">
    <location>
        <position position="159"/>
    </location>
</feature>
<feature type="binding site" evidence="2">
    <location>
        <position position="158"/>
    </location>
    <ligand>
        <name>Zn(2+)</name>
        <dbReference type="ChEBI" id="CHEBI:29105"/>
        <note>catalytic</note>
    </ligand>
</feature>
<evidence type="ECO:0000256" key="1">
    <source>
        <dbReference type="ARBA" id="ARBA00023157"/>
    </source>
</evidence>
<dbReference type="PANTHER" id="PTHR10127">
    <property type="entry name" value="DISCOIDIN, CUB, EGF, LAMININ , AND ZINC METALLOPROTEASE DOMAIN CONTAINING"/>
    <property type="match status" value="1"/>
</dbReference>
<keyword evidence="5" id="KW-1185">Reference proteome</keyword>
<feature type="signal peptide" evidence="3">
    <location>
        <begin position="1"/>
        <end position="24"/>
    </location>
</feature>
<dbReference type="PRINTS" id="PR00480">
    <property type="entry name" value="ASTACIN"/>
</dbReference>
<dbReference type="WBParaSite" id="HCON_00020720-00001">
    <property type="protein sequence ID" value="HCON_00020720-00001"/>
    <property type="gene ID" value="HCON_00020720"/>
</dbReference>
<dbReference type="InterPro" id="IPR034035">
    <property type="entry name" value="Astacin-like_dom"/>
</dbReference>
<dbReference type="PANTHER" id="PTHR10127:SF880">
    <property type="entry name" value="ZINC METALLOPROTEINASE NAS-5"/>
    <property type="match status" value="1"/>
</dbReference>
<reference evidence="6" key="1">
    <citation type="submission" date="2020-12" db="UniProtKB">
        <authorList>
            <consortium name="WormBaseParasite"/>
        </authorList>
    </citation>
    <scope>IDENTIFICATION</scope>
    <source>
        <strain evidence="6">MHco3</strain>
    </source>
</reference>
<feature type="binding site" evidence="2">
    <location>
        <position position="168"/>
    </location>
    <ligand>
        <name>Zn(2+)</name>
        <dbReference type="ChEBI" id="CHEBI:29105"/>
        <note>catalytic</note>
    </ligand>
</feature>
<dbReference type="OrthoDB" id="7721051at2759"/>
<organism evidence="5 6">
    <name type="scientific">Haemonchus contortus</name>
    <name type="common">Barber pole worm</name>
    <dbReference type="NCBI Taxonomy" id="6289"/>
    <lineage>
        <taxon>Eukaryota</taxon>
        <taxon>Metazoa</taxon>
        <taxon>Ecdysozoa</taxon>
        <taxon>Nematoda</taxon>
        <taxon>Chromadorea</taxon>
        <taxon>Rhabditida</taxon>
        <taxon>Rhabditina</taxon>
        <taxon>Rhabditomorpha</taxon>
        <taxon>Strongyloidea</taxon>
        <taxon>Trichostrongylidae</taxon>
        <taxon>Haemonchus</taxon>
    </lineage>
</organism>
<keyword evidence="3" id="KW-0732">Signal</keyword>
<dbReference type="Gene3D" id="3.40.390.10">
    <property type="entry name" value="Collagenase (Catalytic Domain)"/>
    <property type="match status" value="1"/>
</dbReference>
<dbReference type="Pfam" id="PF01400">
    <property type="entry name" value="Astacin"/>
    <property type="match status" value="1"/>
</dbReference>
<evidence type="ECO:0000313" key="6">
    <source>
        <dbReference type="WBParaSite" id="HCON_00020720-00001"/>
    </source>
</evidence>
<keyword evidence="2 3" id="KW-0862">Zinc</keyword>
<dbReference type="InterPro" id="IPR001506">
    <property type="entry name" value="Peptidase_M12A"/>
</dbReference>
<dbReference type="PROSITE" id="PS51864">
    <property type="entry name" value="ASTACIN"/>
    <property type="match status" value="1"/>
</dbReference>
<proteinExistence type="predicted"/>
<accession>A0A7I4XWD2</accession>